<evidence type="ECO:0000313" key="2">
    <source>
        <dbReference type="Proteomes" id="UP000766246"/>
    </source>
</evidence>
<comment type="caution">
    <text evidence="1">The sequence shown here is derived from an EMBL/GenBank/DDBJ whole genome shotgun (WGS) entry which is preliminary data.</text>
</comment>
<proteinExistence type="predicted"/>
<reference evidence="1" key="1">
    <citation type="submission" date="2019-04" db="EMBL/GenBank/DDBJ databases">
        <title>Evolution of Biomass-Degrading Anaerobic Consortia Revealed by Metagenomics.</title>
        <authorList>
            <person name="Peng X."/>
        </authorList>
    </citation>
    <scope>NUCLEOTIDE SEQUENCE</scope>
    <source>
        <strain evidence="1">SIG311</strain>
    </source>
</reference>
<dbReference type="Proteomes" id="UP000766246">
    <property type="component" value="Unassembled WGS sequence"/>
</dbReference>
<name>A0A927UEK5_9FIRM</name>
<evidence type="ECO:0000313" key="1">
    <source>
        <dbReference type="EMBL" id="MBE5920427.1"/>
    </source>
</evidence>
<dbReference type="InterPro" id="IPR029058">
    <property type="entry name" value="AB_hydrolase_fold"/>
</dbReference>
<organism evidence="1 2">
    <name type="scientific">Pseudobutyrivibrio ruminis</name>
    <dbReference type="NCBI Taxonomy" id="46206"/>
    <lineage>
        <taxon>Bacteria</taxon>
        <taxon>Bacillati</taxon>
        <taxon>Bacillota</taxon>
        <taxon>Clostridia</taxon>
        <taxon>Lachnospirales</taxon>
        <taxon>Lachnospiraceae</taxon>
        <taxon>Pseudobutyrivibrio</taxon>
    </lineage>
</organism>
<dbReference type="AlphaFoldDB" id="A0A927UEK5"/>
<sequence>MSLTDEQLMLLEQLTYMDTDVANEASVSLNTNAKTVQEFIQPFLDNPDALKNLENSTRDSISGGVMQGSEWAAIIREVENDPELMKLEMDVNYTSQKDKTIDNIVFTEPNGDPNKAIVAFRGTLDGTEWNDNFLGFNTTDTECQQEALRFINGLPYNDITVIGHSKGGNKAQYCTLLSDKVTYCLSMDGQGFSPEFIDKYWAEIQARGYMINNYSLKNDFVHGIILTIPGSNQKYFTGSGMANAAENHSPCSFFQFMQDDKTGFSAIIHNEDGSIYLIEVDEEDLSLQYIHKFFNFVENIMPDDQKNQVVTLLGPLLAMTIGGGIVIDGTLYKGQDDALKYLSEHQEEASVLLGYLLKYIYLYDLSDEEICSMFESFGFGDIADGIKEFQEEHPWLFSMGVGSIKSLLKQLGDGNDDKIIKWLLGYLSDYLKEKGIDIDVKELWDDTERVFSSIDVTDLDAAIAEPTLREDKIYNFSKEAFENIMETISSFENYLYEIVDWSKYENEKWSGDFLISSITNAINRYIDGVAEQMSTSKARIEETFNKIWVLDNEYSTKIEILAEDVTSSKDKYTALAECIK</sequence>
<protein>
    <submittedName>
        <fullName evidence="1">DUF2974 domain-containing protein</fullName>
    </submittedName>
</protein>
<accession>A0A927UEK5</accession>
<dbReference type="Pfam" id="PF11187">
    <property type="entry name" value="Mbeg1-like"/>
    <property type="match status" value="1"/>
</dbReference>
<dbReference type="SUPFAM" id="SSF53474">
    <property type="entry name" value="alpha/beta-Hydrolases"/>
    <property type="match status" value="1"/>
</dbReference>
<gene>
    <name evidence="1" type="ORF">E7272_11375</name>
</gene>
<dbReference type="InterPro" id="IPR024499">
    <property type="entry name" value="Mbeg1-like"/>
</dbReference>
<dbReference type="EMBL" id="SVER01000032">
    <property type="protein sequence ID" value="MBE5920427.1"/>
    <property type="molecule type" value="Genomic_DNA"/>
</dbReference>